<name>A0A3D8LF20_9BACT</name>
<dbReference type="OrthoDB" id="851859at2"/>
<accession>A0A3D8LF20</accession>
<sequence length="151" mass="17481">MGKSVLVRNTLMLPDNILEVEKINFRLWIDFDVKLMYTEWILKPSAEEYQEVCNLCVKLIRRHAVECWIADSKLLTGFPTQVQQPILHQVALSLLGCSLKKIARIIEKDSESIIMFENISSSLKERHISDIEVEQFITFEDAADWIGMIRG</sequence>
<evidence type="ECO:0000313" key="1">
    <source>
        <dbReference type="EMBL" id="RDV16041.1"/>
    </source>
</evidence>
<organism evidence="1 2">
    <name type="scientific">Pontibacter diazotrophicus</name>
    <dbReference type="NCBI Taxonomy" id="1400979"/>
    <lineage>
        <taxon>Bacteria</taxon>
        <taxon>Pseudomonadati</taxon>
        <taxon>Bacteroidota</taxon>
        <taxon>Cytophagia</taxon>
        <taxon>Cytophagales</taxon>
        <taxon>Hymenobacteraceae</taxon>
        <taxon>Pontibacter</taxon>
    </lineage>
</organism>
<dbReference type="Proteomes" id="UP000256708">
    <property type="component" value="Unassembled WGS sequence"/>
</dbReference>
<proteinExistence type="predicted"/>
<reference evidence="2" key="1">
    <citation type="submission" date="2018-08" db="EMBL/GenBank/DDBJ databases">
        <authorList>
            <person name="Liu Z.-W."/>
            <person name="Du Z.-J."/>
        </authorList>
    </citation>
    <scope>NUCLEOTIDE SEQUENCE [LARGE SCALE GENOMIC DNA]</scope>
    <source>
        <strain evidence="2">H4X</strain>
    </source>
</reference>
<dbReference type="EMBL" id="QRGR01000006">
    <property type="protein sequence ID" value="RDV16041.1"/>
    <property type="molecule type" value="Genomic_DNA"/>
</dbReference>
<keyword evidence="2" id="KW-1185">Reference proteome</keyword>
<comment type="caution">
    <text evidence="1">The sequence shown here is derived from an EMBL/GenBank/DDBJ whole genome shotgun (WGS) entry which is preliminary data.</text>
</comment>
<gene>
    <name evidence="1" type="ORF">DXT99_06655</name>
</gene>
<evidence type="ECO:0000313" key="2">
    <source>
        <dbReference type="Proteomes" id="UP000256708"/>
    </source>
</evidence>
<evidence type="ECO:0008006" key="3">
    <source>
        <dbReference type="Google" id="ProtNLM"/>
    </source>
</evidence>
<dbReference type="AlphaFoldDB" id="A0A3D8LF20"/>
<dbReference type="RefSeq" id="WP_115564754.1">
    <property type="nucleotide sequence ID" value="NZ_QRGR01000006.1"/>
</dbReference>
<protein>
    <recommendedName>
        <fullName evidence="3">STAS/SEC14 domain-containing protein</fullName>
    </recommendedName>
</protein>